<dbReference type="SUPFAM" id="SSF51735">
    <property type="entry name" value="NAD(P)-binding Rossmann-fold domains"/>
    <property type="match status" value="1"/>
</dbReference>
<keyword evidence="8" id="KW-1185">Reference proteome</keyword>
<reference evidence="7 8" key="1">
    <citation type="journal article" date="2016" name="Int. J. Syst. Evol. Microbiol.">
        <title>Agromyces aureus sp. nov., isolated from the rhizosphere of Salix caprea L. grown in a heavy-metal-contaminated soil.</title>
        <authorList>
            <person name="Corretto E."/>
            <person name="Antonielli L."/>
            <person name="Sessitsch A."/>
            <person name="Compant S."/>
            <person name="Gorfer M."/>
            <person name="Kuffner M."/>
            <person name="Brader G."/>
        </authorList>
    </citation>
    <scope>NUCLEOTIDE SEQUENCE [LARGE SCALE GENOMIC DNA]</scope>
    <source>
        <strain evidence="7 8">AR33</strain>
    </source>
</reference>
<dbReference type="Proteomes" id="UP000078437">
    <property type="component" value="Chromosome"/>
</dbReference>
<gene>
    <name evidence="7" type="ORF">ATC03_06855</name>
</gene>
<accession>A0A191WE88</accession>
<dbReference type="InterPro" id="IPR013149">
    <property type="entry name" value="ADH-like_C"/>
</dbReference>
<dbReference type="Pfam" id="PF00107">
    <property type="entry name" value="ADH_zinc_N"/>
    <property type="match status" value="1"/>
</dbReference>
<proteinExistence type="inferred from homology"/>
<name>A0A191WE88_9MICO</name>
<keyword evidence="3" id="KW-0479">Metal-binding</keyword>
<dbReference type="STRING" id="453304.ATC03_06855"/>
<dbReference type="InterPro" id="IPR013154">
    <property type="entry name" value="ADH-like_N"/>
</dbReference>
<evidence type="ECO:0000256" key="2">
    <source>
        <dbReference type="ARBA" id="ARBA00008072"/>
    </source>
</evidence>
<dbReference type="InterPro" id="IPR011032">
    <property type="entry name" value="GroES-like_sf"/>
</dbReference>
<evidence type="ECO:0000259" key="6">
    <source>
        <dbReference type="SMART" id="SM00829"/>
    </source>
</evidence>
<keyword evidence="5" id="KW-0560">Oxidoreductase</keyword>
<feature type="domain" description="Enoyl reductase (ER)" evidence="6">
    <location>
        <begin position="9"/>
        <end position="339"/>
    </location>
</feature>
<sequence length="344" mass="34755">MPNLGVVAHAADDLRVEALPEPSPAADEAVLEIAFGGVCGSDLHYWRHGAAGASVLREPMVLGHEISGTVVAAAADGSGPSAGTRVAVHPLTPHGDGITPWPADRPNLAPASSYLGSALHLPHTQGGFARRVALPTRLLHAVPETLPLEVAALAEPAAVAWHGLERAGDVSGKRVLVIGAGPIGQLVVAVARHHGAAEVFATDLHALPRRIAEQHGATTLAAADAAALAALHADVVVESSGTVPGLASAIEAARRGGTVVLLGLQRAGDVPAAVATAITRELTIVGSFRFADEFDDVIAALADGSLDVSGVVTHVLPADRALEAFGVAADASVSSKVLLDFTGE</sequence>
<comment type="cofactor">
    <cofactor evidence="1">
        <name>Zn(2+)</name>
        <dbReference type="ChEBI" id="CHEBI:29105"/>
    </cofactor>
</comment>
<dbReference type="PANTHER" id="PTHR43161:SF9">
    <property type="entry name" value="SORBITOL DEHYDROGENASE"/>
    <property type="match status" value="1"/>
</dbReference>
<dbReference type="PANTHER" id="PTHR43161">
    <property type="entry name" value="SORBITOL DEHYDROGENASE"/>
    <property type="match status" value="1"/>
</dbReference>
<evidence type="ECO:0000313" key="7">
    <source>
        <dbReference type="EMBL" id="ANJ26484.1"/>
    </source>
</evidence>
<evidence type="ECO:0000256" key="5">
    <source>
        <dbReference type="ARBA" id="ARBA00023002"/>
    </source>
</evidence>
<evidence type="ECO:0000256" key="4">
    <source>
        <dbReference type="ARBA" id="ARBA00022833"/>
    </source>
</evidence>
<evidence type="ECO:0000256" key="3">
    <source>
        <dbReference type="ARBA" id="ARBA00022723"/>
    </source>
</evidence>
<protein>
    <submittedName>
        <fullName evidence="7">L-idonate 5-dehydrogenase</fullName>
    </submittedName>
</protein>
<reference evidence="8" key="2">
    <citation type="submission" date="2016-01" db="EMBL/GenBank/DDBJ databases">
        <title>Complete genome sequence of Agromyces aureus AR33T and comparison with related organisms.</title>
        <authorList>
            <person name="Corretto E."/>
            <person name="Antonielli L."/>
            <person name="Sessitsch A."/>
            <person name="Brader G."/>
        </authorList>
    </citation>
    <scope>NUCLEOTIDE SEQUENCE [LARGE SCALE GENOMIC DNA]</scope>
    <source>
        <strain evidence="8">AR33</strain>
    </source>
</reference>
<dbReference type="Gene3D" id="3.90.180.10">
    <property type="entry name" value="Medium-chain alcohol dehydrogenases, catalytic domain"/>
    <property type="match status" value="1"/>
</dbReference>
<dbReference type="RefSeq" id="WP_067874772.1">
    <property type="nucleotide sequence ID" value="NZ_CP013979.1"/>
</dbReference>
<dbReference type="GO" id="GO:0016491">
    <property type="term" value="F:oxidoreductase activity"/>
    <property type="evidence" value="ECO:0007669"/>
    <property type="project" value="UniProtKB-KW"/>
</dbReference>
<evidence type="ECO:0000256" key="1">
    <source>
        <dbReference type="ARBA" id="ARBA00001947"/>
    </source>
</evidence>
<dbReference type="SMART" id="SM00829">
    <property type="entry name" value="PKS_ER"/>
    <property type="match status" value="1"/>
</dbReference>
<organism evidence="7 8">
    <name type="scientific">Agromyces aureus</name>
    <dbReference type="NCBI Taxonomy" id="453304"/>
    <lineage>
        <taxon>Bacteria</taxon>
        <taxon>Bacillati</taxon>
        <taxon>Actinomycetota</taxon>
        <taxon>Actinomycetes</taxon>
        <taxon>Micrococcales</taxon>
        <taxon>Microbacteriaceae</taxon>
        <taxon>Agromyces</taxon>
    </lineage>
</organism>
<evidence type="ECO:0000313" key="8">
    <source>
        <dbReference type="Proteomes" id="UP000078437"/>
    </source>
</evidence>
<dbReference type="GO" id="GO:0046872">
    <property type="term" value="F:metal ion binding"/>
    <property type="evidence" value="ECO:0007669"/>
    <property type="project" value="UniProtKB-KW"/>
</dbReference>
<dbReference type="Pfam" id="PF08240">
    <property type="entry name" value="ADH_N"/>
    <property type="match status" value="1"/>
</dbReference>
<dbReference type="AlphaFoldDB" id="A0A191WE88"/>
<keyword evidence="4" id="KW-0862">Zinc</keyword>
<dbReference type="KEGG" id="agy:ATC03_06855"/>
<dbReference type="SUPFAM" id="SSF50129">
    <property type="entry name" value="GroES-like"/>
    <property type="match status" value="1"/>
</dbReference>
<dbReference type="EMBL" id="CP013979">
    <property type="protein sequence ID" value="ANJ26484.1"/>
    <property type="molecule type" value="Genomic_DNA"/>
</dbReference>
<dbReference type="Gene3D" id="3.40.50.720">
    <property type="entry name" value="NAD(P)-binding Rossmann-like Domain"/>
    <property type="match status" value="1"/>
</dbReference>
<dbReference type="InterPro" id="IPR020843">
    <property type="entry name" value="ER"/>
</dbReference>
<dbReference type="OrthoDB" id="9797931at2"/>
<comment type="similarity">
    <text evidence="2">Belongs to the zinc-containing alcohol dehydrogenase family.</text>
</comment>
<dbReference type="InterPro" id="IPR036291">
    <property type="entry name" value="NAD(P)-bd_dom_sf"/>
</dbReference>